<accession>A0A2Z6GCH7</accession>
<evidence type="ECO:0000313" key="1">
    <source>
        <dbReference type="EMBL" id="BBE51082.1"/>
    </source>
</evidence>
<dbReference type="STRING" id="1188319.OYT1_02345"/>
<dbReference type="OrthoDB" id="8537219at2"/>
<evidence type="ECO:0008006" key="3">
    <source>
        <dbReference type="Google" id="ProtNLM"/>
    </source>
</evidence>
<dbReference type="RefSeq" id="WP_062627453.1">
    <property type="nucleotide sequence ID" value="NZ_AP018738.1"/>
</dbReference>
<evidence type="ECO:0000313" key="2">
    <source>
        <dbReference type="Proteomes" id="UP000033070"/>
    </source>
</evidence>
<dbReference type="Proteomes" id="UP000033070">
    <property type="component" value="Chromosome"/>
</dbReference>
<dbReference type="KEGG" id="fam:OYT1_ch1534"/>
<keyword evidence="2" id="KW-1185">Reference proteome</keyword>
<gene>
    <name evidence="1" type="ORF">OYT1_ch1534</name>
</gene>
<dbReference type="AlphaFoldDB" id="A0A2Z6GCH7"/>
<proteinExistence type="predicted"/>
<name>A0A2Z6GCH7_9PROT</name>
<dbReference type="EMBL" id="AP018738">
    <property type="protein sequence ID" value="BBE51082.1"/>
    <property type="molecule type" value="Genomic_DNA"/>
</dbReference>
<organism evidence="1 2">
    <name type="scientific">Ferriphaselus amnicola</name>
    <dbReference type="NCBI Taxonomy" id="1188319"/>
    <lineage>
        <taxon>Bacteria</taxon>
        <taxon>Pseudomonadati</taxon>
        <taxon>Pseudomonadota</taxon>
        <taxon>Betaproteobacteria</taxon>
        <taxon>Nitrosomonadales</taxon>
        <taxon>Gallionellaceae</taxon>
        <taxon>Ferriphaselus</taxon>
    </lineage>
</organism>
<sequence>MKRIRLILLLAFALLFVQQGGLAHGIAHTLAEQQQSLPHDAPCELCAAYAQLGSAPISVPSLPPILALREAVAPAPHVEFRSISVLAASARAPPASPLMSI</sequence>
<reference evidence="1 2" key="1">
    <citation type="submission" date="2018-06" db="EMBL/GenBank/DDBJ databases">
        <title>OYT1 Genome Sequencing.</title>
        <authorList>
            <person name="Kato S."/>
            <person name="Itoh T."/>
            <person name="Ohkuma M."/>
        </authorList>
    </citation>
    <scope>NUCLEOTIDE SEQUENCE [LARGE SCALE GENOMIC DNA]</scope>
    <source>
        <strain evidence="1 2">OYT1</strain>
    </source>
</reference>
<protein>
    <recommendedName>
        <fullName evidence="3">DUF2946 domain-containing protein</fullName>
    </recommendedName>
</protein>